<feature type="domain" description="Enoyl reductase (ER)" evidence="4">
    <location>
        <begin position="29"/>
        <end position="376"/>
    </location>
</feature>
<keyword evidence="1" id="KW-0521">NADP</keyword>
<dbReference type="SMART" id="SM00829">
    <property type="entry name" value="PKS_ER"/>
    <property type="match status" value="1"/>
</dbReference>
<dbReference type="InterPro" id="IPR013154">
    <property type="entry name" value="ADH-like_N"/>
</dbReference>
<dbReference type="Proteomes" id="UP000467379">
    <property type="component" value="Plasmid pJCM12687"/>
</dbReference>
<dbReference type="PANTHER" id="PTHR48106:SF18">
    <property type="entry name" value="QUINONE OXIDOREDUCTASE PIG3"/>
    <property type="match status" value="1"/>
</dbReference>
<dbReference type="InterPro" id="IPR020843">
    <property type="entry name" value="ER"/>
</dbReference>
<evidence type="ECO:0000256" key="1">
    <source>
        <dbReference type="ARBA" id="ARBA00022857"/>
    </source>
</evidence>
<dbReference type="InterPro" id="IPR036291">
    <property type="entry name" value="NAD(P)-bd_dom_sf"/>
</dbReference>
<dbReference type="Pfam" id="PF08240">
    <property type="entry name" value="ADH_N"/>
    <property type="match status" value="1"/>
</dbReference>
<organism evidence="5 6">
    <name type="scientific">Mycobacterium branderi</name>
    <dbReference type="NCBI Taxonomy" id="43348"/>
    <lineage>
        <taxon>Bacteria</taxon>
        <taxon>Bacillati</taxon>
        <taxon>Actinomycetota</taxon>
        <taxon>Actinomycetes</taxon>
        <taxon>Mycobacteriales</taxon>
        <taxon>Mycobacteriaceae</taxon>
        <taxon>Mycobacterium</taxon>
    </lineage>
</organism>
<dbReference type="SUPFAM" id="SSF51735">
    <property type="entry name" value="NAD(P)-binding Rossmann-fold domains"/>
    <property type="match status" value="1"/>
</dbReference>
<keyword evidence="6" id="KW-1185">Reference proteome</keyword>
<evidence type="ECO:0000259" key="4">
    <source>
        <dbReference type="SMART" id="SM00829"/>
    </source>
</evidence>
<dbReference type="EMBL" id="AP022607">
    <property type="protein sequence ID" value="BBZ15438.1"/>
    <property type="molecule type" value="Genomic_DNA"/>
</dbReference>
<proteinExistence type="predicted"/>
<protein>
    <submittedName>
        <fullName evidence="5">NADH oxidoreductase</fullName>
    </submittedName>
</protein>
<keyword evidence="2" id="KW-0560">Oxidoreductase</keyword>
<geneLocation type="plasmid" evidence="5 6">
    <name>pJCM12687</name>
</geneLocation>
<name>A0ABN6BI70_9MYCO</name>
<dbReference type="Gene3D" id="3.40.50.720">
    <property type="entry name" value="NAD(P)-binding Rossmann-like Domain"/>
    <property type="match status" value="1"/>
</dbReference>
<dbReference type="InterPro" id="IPR013149">
    <property type="entry name" value="ADH-like_C"/>
</dbReference>
<evidence type="ECO:0000256" key="3">
    <source>
        <dbReference type="SAM" id="MobiDB-lite"/>
    </source>
</evidence>
<dbReference type="RefSeq" id="WP_232080455.1">
    <property type="nucleotide sequence ID" value="NZ_AP022607.1"/>
</dbReference>
<accession>A0ABN6BI70</accession>
<feature type="region of interest" description="Disordered" evidence="3">
    <location>
        <begin position="1"/>
        <end position="20"/>
    </location>
</feature>
<keyword evidence="5" id="KW-0614">Plasmid</keyword>
<reference evidence="5 6" key="1">
    <citation type="journal article" date="2019" name="Emerg. Microbes Infect.">
        <title>Comprehensive subspecies identification of 175 nontuberculous mycobacteria species based on 7547 genomic profiles.</title>
        <authorList>
            <person name="Matsumoto Y."/>
            <person name="Kinjo T."/>
            <person name="Motooka D."/>
            <person name="Nabeya D."/>
            <person name="Jung N."/>
            <person name="Uechi K."/>
            <person name="Horii T."/>
            <person name="Iida T."/>
            <person name="Fujita J."/>
            <person name="Nakamura S."/>
        </authorList>
    </citation>
    <scope>NUCLEOTIDE SEQUENCE [LARGE SCALE GENOMIC DNA]</scope>
    <source>
        <strain evidence="5 6">JCM 12687</strain>
        <plasmid evidence="5">pJCM12687</plasmid>
    </source>
</reference>
<dbReference type="PANTHER" id="PTHR48106">
    <property type="entry name" value="QUINONE OXIDOREDUCTASE PIG3-RELATED"/>
    <property type="match status" value="1"/>
</dbReference>
<dbReference type="InterPro" id="IPR011032">
    <property type="entry name" value="GroES-like_sf"/>
</dbReference>
<gene>
    <name evidence="5" type="ORF">MBRA_56330</name>
</gene>
<dbReference type="SUPFAM" id="SSF50129">
    <property type="entry name" value="GroES-like"/>
    <property type="match status" value="1"/>
</dbReference>
<evidence type="ECO:0000313" key="5">
    <source>
        <dbReference type="EMBL" id="BBZ15438.1"/>
    </source>
</evidence>
<evidence type="ECO:0000256" key="2">
    <source>
        <dbReference type="ARBA" id="ARBA00023002"/>
    </source>
</evidence>
<evidence type="ECO:0000313" key="6">
    <source>
        <dbReference type="Proteomes" id="UP000467379"/>
    </source>
</evidence>
<dbReference type="Gene3D" id="3.90.180.10">
    <property type="entry name" value="Medium-chain alcohol dehydrogenases, catalytic domain"/>
    <property type="match status" value="1"/>
</dbReference>
<dbReference type="Pfam" id="PF00107">
    <property type="entry name" value="ADH_zinc_N"/>
    <property type="match status" value="1"/>
</dbReference>
<sequence>MSRAQMSAAADTAGTPPIPERALRIVSTATPETLEIAVVEAPVAKPGPGEVVVRIDAAPIHPSDQMVLLGAAELADARFGGAPDRPRVEISLSPAARRAMGHRMGIALPVGQEGAGVVVAAGSGATSLIGRKVAVLSSGPGGMRGTYAEYLTVAADDCTPLPDTVPTVDAAAMFINPLTALAIVKTLRLEGHTALIHTAAASSLGQMLVKICRADGVPLVNVVRRAEQADLLTSLGARYVCNSSAASFGDDLVAAIKETGATVAFDAIGGGTMPGELLLAMEAVARLKKPGPYGSFDDKHVYIYGHLDNSPTVLAHHDYGLLWGVSSWLMPDVLARIGRERTDALHQRILNELDTTFKTAYAQSITLSQALQPAVMNGYCRQATGAKYLITPNIPSQNVSEPGRGTH</sequence>